<evidence type="ECO:0008006" key="6">
    <source>
        <dbReference type="Google" id="ProtNLM"/>
    </source>
</evidence>
<name>A0A225NBY6_9RHOB</name>
<dbReference type="GO" id="GO:0050660">
    <property type="term" value="F:flavin adenine dinucleotide binding"/>
    <property type="evidence" value="ECO:0007669"/>
    <property type="project" value="InterPro"/>
</dbReference>
<dbReference type="GO" id="GO:0050661">
    <property type="term" value="F:NADP binding"/>
    <property type="evidence" value="ECO:0007669"/>
    <property type="project" value="InterPro"/>
</dbReference>
<sequence length="638" mass="70620">MREQAGNAIAEPARLLAALAAIEPVPQALVLAHLTGDDRLLTQVSGHVAGGWSFEQDVPPALAQEVSQALVTALSGIAEGSLMPPSTLDPERFAEIMSAGINAPLPPDYAAMMLEELNLTGGDQRSVDFSDIAADARAGHDVAIIGAGLSGLALGAKLLEAGIPFVIYEKNHEVGGTWFENRYVGAAVDIPSHFYSYAFHRKPDWSHHFAKRDEIFGYLRAFAEDHGLLDHIRFGTSVEAADYDAEAGQWTLRLRQDGGAQEVTHRIVASAVGQLNRPNVPDFPGLDSFEGPAFHTAQWPEAVDLDGKRVALVGTGASAIQVGPGIADKVAALTVFQRSPNWAAPNPNYFRTFSEDEHFVLANVPYLIHWYRFLLFWASGDTLHASLQKDPDWPHPDRSLNADNEKMRVRLEAHIRAELDGDEALIAKATPSYPPYGKRMLRDNRWYRMLRRDNVELVDRGLKAVDRTGVIDEAGEHHACDAIIFSTGFKAAEMLAPMEVTGEGGAQLREVWQGDDARAYLGLTVPGFPNFFIMYGPNTNLAHGGSLFFHAECQVRHVMMLLHEMKARGAATVSVRPETFDAYNQRVDAAHDNMVWTHGGMRNWYRNSKGRVVTNSPWRLVDYWKMTGEMDPRHYIWR</sequence>
<dbReference type="GO" id="GO:0004499">
    <property type="term" value="F:N,N-dimethylaniline monooxygenase activity"/>
    <property type="evidence" value="ECO:0007669"/>
    <property type="project" value="InterPro"/>
</dbReference>
<evidence type="ECO:0000256" key="1">
    <source>
        <dbReference type="ARBA" id="ARBA00022630"/>
    </source>
</evidence>
<gene>
    <name evidence="4" type="ORF">ATO3_24470</name>
</gene>
<evidence type="ECO:0000313" key="4">
    <source>
        <dbReference type="EMBL" id="OWU68365.1"/>
    </source>
</evidence>
<dbReference type="Gene3D" id="3.50.50.60">
    <property type="entry name" value="FAD/NAD(P)-binding domain"/>
    <property type="match status" value="2"/>
</dbReference>
<proteinExistence type="predicted"/>
<dbReference type="InterPro" id="IPR051209">
    <property type="entry name" value="FAD-bind_Monooxygenase_sf"/>
</dbReference>
<dbReference type="AlphaFoldDB" id="A0A225NBY6"/>
<protein>
    <recommendedName>
        <fullName evidence="6">Monooxygenase</fullName>
    </recommendedName>
</protein>
<evidence type="ECO:0000256" key="3">
    <source>
        <dbReference type="ARBA" id="ARBA00023002"/>
    </source>
</evidence>
<dbReference type="EMBL" id="AQQR01000022">
    <property type="protein sequence ID" value="OWU68365.1"/>
    <property type="molecule type" value="Genomic_DNA"/>
</dbReference>
<accession>A0A225NBY6</accession>
<reference evidence="4 5" key="1">
    <citation type="submission" date="2013-04" db="EMBL/GenBank/DDBJ databases">
        <title>Oceanicola sp. 22II1-22F33 Genome Sequencing.</title>
        <authorList>
            <person name="Lai Q."/>
            <person name="Li G."/>
            <person name="Shao Z."/>
        </authorList>
    </citation>
    <scope>NUCLEOTIDE SEQUENCE [LARGE SCALE GENOMIC DNA]</scope>
    <source>
        <strain evidence="4 5">22II1-22F33</strain>
    </source>
</reference>
<dbReference type="Proteomes" id="UP000215377">
    <property type="component" value="Unassembled WGS sequence"/>
</dbReference>
<evidence type="ECO:0000313" key="5">
    <source>
        <dbReference type="Proteomes" id="UP000215377"/>
    </source>
</evidence>
<keyword evidence="1" id="KW-0285">Flavoprotein</keyword>
<dbReference type="PANTHER" id="PTHR42877:SF4">
    <property type="entry name" value="FAD_NAD(P)-BINDING DOMAIN-CONTAINING PROTEIN-RELATED"/>
    <property type="match status" value="1"/>
</dbReference>
<evidence type="ECO:0000256" key="2">
    <source>
        <dbReference type="ARBA" id="ARBA00022827"/>
    </source>
</evidence>
<keyword evidence="3" id="KW-0560">Oxidoreductase</keyword>
<dbReference type="SUPFAM" id="SSF51905">
    <property type="entry name" value="FAD/NAD(P)-binding domain"/>
    <property type="match status" value="2"/>
</dbReference>
<dbReference type="PANTHER" id="PTHR42877">
    <property type="entry name" value="L-ORNITHINE N(5)-MONOOXYGENASE-RELATED"/>
    <property type="match status" value="1"/>
</dbReference>
<dbReference type="InterPro" id="IPR020946">
    <property type="entry name" value="Flavin_mOase-like"/>
</dbReference>
<dbReference type="InterPro" id="IPR036188">
    <property type="entry name" value="FAD/NAD-bd_sf"/>
</dbReference>
<keyword evidence="5" id="KW-1185">Reference proteome</keyword>
<organism evidence="4 5">
    <name type="scientific">Marinibacterium profundimaris</name>
    <dbReference type="NCBI Taxonomy" id="1679460"/>
    <lineage>
        <taxon>Bacteria</taxon>
        <taxon>Pseudomonadati</taxon>
        <taxon>Pseudomonadota</taxon>
        <taxon>Alphaproteobacteria</taxon>
        <taxon>Rhodobacterales</taxon>
        <taxon>Paracoccaceae</taxon>
        <taxon>Marinibacterium</taxon>
    </lineage>
</organism>
<dbReference type="Pfam" id="PF00743">
    <property type="entry name" value="FMO-like"/>
    <property type="match status" value="1"/>
</dbReference>
<keyword evidence="2" id="KW-0274">FAD</keyword>
<comment type="caution">
    <text evidence="4">The sequence shown here is derived from an EMBL/GenBank/DDBJ whole genome shotgun (WGS) entry which is preliminary data.</text>
</comment>